<dbReference type="Proteomes" id="UP001174909">
    <property type="component" value="Unassembled WGS sequence"/>
</dbReference>
<dbReference type="EMBL" id="CASHTH010003104">
    <property type="protein sequence ID" value="CAI8040338.1"/>
    <property type="molecule type" value="Genomic_DNA"/>
</dbReference>
<keyword evidence="2" id="KW-1185">Reference proteome</keyword>
<proteinExistence type="predicted"/>
<accession>A0AA35T3J5</accession>
<sequence>MICKLSSIPSQQHMLGLLHTFINSHLAKVLVLVINVQEVKKEVVNHIRTMIDEEEVASVENSGRPKLFVLLLHYPPSSFGRECYPSLFLKGWDHYYLDTIGHERMGSLDIRKWLKDCYFPQDACSPSSTHFILTTLNDTLEETIPILISRVHFGCVQEGVFNNKMNVSKRTKLLRELFFQMGLGNTLCEVFSSYWKPNVMSKYLKDAAIVAKTQDSTLNITDSIHTTFKNLFFDFLVYMVTRININGNIDVLFQKGFSETQVIFPRLQELFLEIVKLLPIPQLSDLKRHSFHFQVGKKDSYLPHFPFFKQVSKEMKKVVEDSQVKVNTNRFGDLETDSASSCNADQQLYFDELQKVVLQEIQELISKKEYRGFLGPSLKALKEIPELWKYYFKDFTVQNLHLETSDGISEKMLDIIFLQYHKDMTVLKKFVHLHVFMTLYHPELARTTTILRSLDRIQRISMSVHYIHTPSPTDTFMAAVQERHGQETPQDLSKFVIDHFFNILAAAAACMPSSSQEQVDENNMLLWYEGYRDLMCLPDLKKCLYSVFDQSKHSTMVVVEARFNVMHTVFLMIQSGFSHPEQSRSSLICPQKVFHRLFNDYFMSSMELKAGCPRLGNVAIVVKNLSPQSEGNIPRLAM</sequence>
<reference evidence="1" key="1">
    <citation type="submission" date="2023-03" db="EMBL/GenBank/DDBJ databases">
        <authorList>
            <person name="Steffen K."/>
            <person name="Cardenas P."/>
        </authorList>
    </citation>
    <scope>NUCLEOTIDE SEQUENCE</scope>
</reference>
<dbReference type="AlphaFoldDB" id="A0AA35T3J5"/>
<evidence type="ECO:0000313" key="2">
    <source>
        <dbReference type="Proteomes" id="UP001174909"/>
    </source>
</evidence>
<gene>
    <name evidence="1" type="ORF">GBAR_LOCUS22484</name>
</gene>
<evidence type="ECO:0000313" key="1">
    <source>
        <dbReference type="EMBL" id="CAI8040338.1"/>
    </source>
</evidence>
<name>A0AA35T3J5_GEOBA</name>
<protein>
    <submittedName>
        <fullName evidence="1">Uncharacterized protein</fullName>
    </submittedName>
</protein>
<organism evidence="1 2">
    <name type="scientific">Geodia barretti</name>
    <name type="common">Barrett's horny sponge</name>
    <dbReference type="NCBI Taxonomy" id="519541"/>
    <lineage>
        <taxon>Eukaryota</taxon>
        <taxon>Metazoa</taxon>
        <taxon>Porifera</taxon>
        <taxon>Demospongiae</taxon>
        <taxon>Heteroscleromorpha</taxon>
        <taxon>Tetractinellida</taxon>
        <taxon>Astrophorina</taxon>
        <taxon>Geodiidae</taxon>
        <taxon>Geodia</taxon>
    </lineage>
</organism>
<comment type="caution">
    <text evidence="1">The sequence shown here is derived from an EMBL/GenBank/DDBJ whole genome shotgun (WGS) entry which is preliminary data.</text>
</comment>